<protein>
    <recommendedName>
        <fullName evidence="12">C2H2-type domain-containing protein</fullName>
    </recommendedName>
</protein>
<dbReference type="OrthoDB" id="6484548at2759"/>
<evidence type="ECO:0000256" key="1">
    <source>
        <dbReference type="ARBA" id="ARBA00004123"/>
    </source>
</evidence>
<sequence>MYDNEEDDTHLCLRCSASISGLKNYIAHRKQHCYKMVRHDSALPSVASPTPEHHYLPPPLRADDFFSSLELQSIQAVIPSESHGGSTTNKVVQAYDDVEDGDDSDNDLYPPTSHTGGKWKPGWGPTSRTDWKAVAQHGDIPLQATQAYAAISEEFVCIPCNRHYRNKFTLSRHKETWYHIKRSGSGTTSRVTATSRRQQRPVIAEAVSAAVLQEKRACRKSDKWDSRDALREPHIRHPLYSGTLAQKEGRPHVEREQHRTSISTSAKVSSTDSCIYDNSATFDLTEPLLANSTAHIVLPNMAALGHTEQNSPLRDQNSVLVQGRGTSKWPCTVCGTKFSSAAEVNQHQCRGTICGQANKELPCAKSEPFMRAQTNVPPGTLGTAADNANVTIKRKNVQLPCPHCKKPVSKPYMKLHMHKHTGAKPFVCQLCDRRFAHRSTLSTHMKHHLGLRKFRCSQCPFRAVRRSMLRRHEKSAHCSEPSPSKAASSCMAQPTQRYRGRNRNKLLRGIEHKAKLQPHYMCNYCSYTTLKGHLLEEHQRQHTGERPFRCLQCDYKAARRGQLLRHSRIHLGLKPYTCPYCSYQCSNQENLRKHILNTKKHSGKKMYPCTQCTFACNEFGVYKKHVLEEHPGDTAAAVTEAQAVPVPGHCDSTAEAQSADKLLTEPCATLPEPAVFLTISEYGEPDLECGGIRSKGSLILDGPESGLTCADNEVLAVSSNSVMLARSLETDFSAQLNDQVVFSALDTTDIVYPACLSAS</sequence>
<dbReference type="VEuPathDB" id="VectorBase:HLOH_062547"/>
<evidence type="ECO:0000256" key="6">
    <source>
        <dbReference type="ARBA" id="ARBA00023015"/>
    </source>
</evidence>
<evidence type="ECO:0000256" key="3">
    <source>
        <dbReference type="ARBA" id="ARBA00022737"/>
    </source>
</evidence>
<feature type="compositionally biased region" description="Polar residues" evidence="11">
    <location>
        <begin position="481"/>
        <end position="495"/>
    </location>
</feature>
<feature type="domain" description="C2H2-type" evidence="12">
    <location>
        <begin position="520"/>
        <end position="547"/>
    </location>
</feature>
<dbReference type="FunFam" id="3.30.160.60:FF:002343">
    <property type="entry name" value="Zinc finger protein 33A"/>
    <property type="match status" value="1"/>
</dbReference>
<dbReference type="Pfam" id="PF00096">
    <property type="entry name" value="zf-C2H2"/>
    <property type="match status" value="2"/>
</dbReference>
<keyword evidence="3" id="KW-0677">Repeat</keyword>
<keyword evidence="14" id="KW-1185">Reference proteome</keyword>
<evidence type="ECO:0000256" key="8">
    <source>
        <dbReference type="ARBA" id="ARBA00023163"/>
    </source>
</evidence>
<organism evidence="13 14">
    <name type="scientific">Haemaphysalis longicornis</name>
    <name type="common">Bush tick</name>
    <dbReference type="NCBI Taxonomy" id="44386"/>
    <lineage>
        <taxon>Eukaryota</taxon>
        <taxon>Metazoa</taxon>
        <taxon>Ecdysozoa</taxon>
        <taxon>Arthropoda</taxon>
        <taxon>Chelicerata</taxon>
        <taxon>Arachnida</taxon>
        <taxon>Acari</taxon>
        <taxon>Parasitiformes</taxon>
        <taxon>Ixodida</taxon>
        <taxon>Ixodoidea</taxon>
        <taxon>Ixodidae</taxon>
        <taxon>Haemaphysalinae</taxon>
        <taxon>Haemaphysalis</taxon>
    </lineage>
</organism>
<dbReference type="FunFam" id="3.30.160.60:FF:000325">
    <property type="entry name" value="ZFP90 zinc finger protein"/>
    <property type="match status" value="1"/>
</dbReference>
<evidence type="ECO:0000313" key="13">
    <source>
        <dbReference type="EMBL" id="KAH9362334.1"/>
    </source>
</evidence>
<keyword evidence="8" id="KW-0804">Transcription</keyword>
<keyword evidence="2" id="KW-0479">Metal-binding</keyword>
<keyword evidence="5" id="KW-0862">Zinc</keyword>
<reference evidence="13 14" key="1">
    <citation type="journal article" date="2020" name="Cell">
        <title>Large-Scale Comparative Analyses of Tick Genomes Elucidate Their Genetic Diversity and Vector Capacities.</title>
        <authorList>
            <consortium name="Tick Genome and Microbiome Consortium (TIGMIC)"/>
            <person name="Jia N."/>
            <person name="Wang J."/>
            <person name="Shi W."/>
            <person name="Du L."/>
            <person name="Sun Y."/>
            <person name="Zhan W."/>
            <person name="Jiang J.F."/>
            <person name="Wang Q."/>
            <person name="Zhang B."/>
            <person name="Ji P."/>
            <person name="Bell-Sakyi L."/>
            <person name="Cui X.M."/>
            <person name="Yuan T.T."/>
            <person name="Jiang B.G."/>
            <person name="Yang W.F."/>
            <person name="Lam T.T."/>
            <person name="Chang Q.C."/>
            <person name="Ding S.J."/>
            <person name="Wang X.J."/>
            <person name="Zhu J.G."/>
            <person name="Ruan X.D."/>
            <person name="Zhao L."/>
            <person name="Wei J.T."/>
            <person name="Ye R.Z."/>
            <person name="Que T.C."/>
            <person name="Du C.H."/>
            <person name="Zhou Y.H."/>
            <person name="Cheng J.X."/>
            <person name="Dai P.F."/>
            <person name="Guo W.B."/>
            <person name="Han X.H."/>
            <person name="Huang E.J."/>
            <person name="Li L.F."/>
            <person name="Wei W."/>
            <person name="Gao Y.C."/>
            <person name="Liu J.Z."/>
            <person name="Shao H.Z."/>
            <person name="Wang X."/>
            <person name="Wang C.C."/>
            <person name="Yang T.C."/>
            <person name="Huo Q.B."/>
            <person name="Li W."/>
            <person name="Chen H.Y."/>
            <person name="Chen S.E."/>
            <person name="Zhou L.G."/>
            <person name="Ni X.B."/>
            <person name="Tian J.H."/>
            <person name="Sheng Y."/>
            <person name="Liu T."/>
            <person name="Pan Y.S."/>
            <person name="Xia L.Y."/>
            <person name="Li J."/>
            <person name="Zhao F."/>
            <person name="Cao W.C."/>
        </authorList>
    </citation>
    <scope>NUCLEOTIDE SEQUENCE [LARGE SCALE GENOMIC DNA]</scope>
    <source>
        <strain evidence="13">HaeL-2018</strain>
    </source>
</reference>
<name>A0A9J6F823_HAELO</name>
<feature type="domain" description="C2H2-type" evidence="12">
    <location>
        <begin position="576"/>
        <end position="606"/>
    </location>
</feature>
<proteinExistence type="predicted"/>
<dbReference type="InterPro" id="IPR013087">
    <property type="entry name" value="Znf_C2H2_type"/>
</dbReference>
<evidence type="ECO:0000259" key="12">
    <source>
        <dbReference type="PROSITE" id="PS50157"/>
    </source>
</evidence>
<evidence type="ECO:0000256" key="2">
    <source>
        <dbReference type="ARBA" id="ARBA00022723"/>
    </source>
</evidence>
<dbReference type="PANTHER" id="PTHR24403">
    <property type="entry name" value="ZINC FINGER PROTEIN"/>
    <property type="match status" value="1"/>
</dbReference>
<comment type="caution">
    <text evidence="13">The sequence shown here is derived from an EMBL/GenBank/DDBJ whole genome shotgun (WGS) entry which is preliminary data.</text>
</comment>
<dbReference type="GO" id="GO:0003677">
    <property type="term" value="F:DNA binding"/>
    <property type="evidence" value="ECO:0007669"/>
    <property type="project" value="UniProtKB-KW"/>
</dbReference>
<comment type="subcellular location">
    <subcellularLocation>
        <location evidence="1">Nucleus</location>
    </subcellularLocation>
</comment>
<dbReference type="EMBL" id="JABSTR010000001">
    <property type="protein sequence ID" value="KAH9362334.1"/>
    <property type="molecule type" value="Genomic_DNA"/>
</dbReference>
<dbReference type="Proteomes" id="UP000821853">
    <property type="component" value="Chromosome 1"/>
</dbReference>
<dbReference type="GO" id="GO:0005634">
    <property type="term" value="C:nucleus"/>
    <property type="evidence" value="ECO:0007669"/>
    <property type="project" value="UniProtKB-SubCell"/>
</dbReference>
<dbReference type="AlphaFoldDB" id="A0A9J6F823"/>
<keyword evidence="4 10" id="KW-0863">Zinc-finger</keyword>
<feature type="domain" description="C2H2-type" evidence="12">
    <location>
        <begin position="454"/>
        <end position="482"/>
    </location>
</feature>
<feature type="domain" description="C2H2-type" evidence="12">
    <location>
        <begin position="426"/>
        <end position="453"/>
    </location>
</feature>
<keyword evidence="6" id="KW-0805">Transcription regulation</keyword>
<evidence type="ECO:0000256" key="7">
    <source>
        <dbReference type="ARBA" id="ARBA00023125"/>
    </source>
</evidence>
<evidence type="ECO:0000313" key="14">
    <source>
        <dbReference type="Proteomes" id="UP000821853"/>
    </source>
</evidence>
<dbReference type="InterPro" id="IPR036236">
    <property type="entry name" value="Znf_C2H2_sf"/>
</dbReference>
<gene>
    <name evidence="13" type="ORF">HPB48_017986</name>
</gene>
<evidence type="ECO:0000256" key="10">
    <source>
        <dbReference type="PROSITE-ProRule" id="PRU00042"/>
    </source>
</evidence>
<feature type="region of interest" description="Disordered" evidence="11">
    <location>
        <begin position="99"/>
        <end position="124"/>
    </location>
</feature>
<dbReference type="Gene3D" id="3.30.160.60">
    <property type="entry name" value="Classic Zinc Finger"/>
    <property type="match status" value="4"/>
</dbReference>
<keyword evidence="9" id="KW-0539">Nucleus</keyword>
<dbReference type="InterPro" id="IPR050688">
    <property type="entry name" value="Zinc_finger/UBP_domain"/>
</dbReference>
<evidence type="ECO:0000256" key="9">
    <source>
        <dbReference type="ARBA" id="ARBA00023242"/>
    </source>
</evidence>
<evidence type="ECO:0000256" key="11">
    <source>
        <dbReference type="SAM" id="MobiDB-lite"/>
    </source>
</evidence>
<dbReference type="GO" id="GO:0008270">
    <property type="term" value="F:zinc ion binding"/>
    <property type="evidence" value="ECO:0007669"/>
    <property type="project" value="UniProtKB-KW"/>
</dbReference>
<accession>A0A9J6F823</accession>
<evidence type="ECO:0000256" key="5">
    <source>
        <dbReference type="ARBA" id="ARBA00022833"/>
    </source>
</evidence>
<dbReference type="PANTHER" id="PTHR24403:SF67">
    <property type="entry name" value="FI01116P-RELATED"/>
    <property type="match status" value="1"/>
</dbReference>
<dbReference type="PROSITE" id="PS00028">
    <property type="entry name" value="ZINC_FINGER_C2H2_1"/>
    <property type="match status" value="3"/>
</dbReference>
<dbReference type="SUPFAM" id="SSF57667">
    <property type="entry name" value="beta-beta-alpha zinc fingers"/>
    <property type="match status" value="3"/>
</dbReference>
<feature type="region of interest" description="Disordered" evidence="11">
    <location>
        <begin position="474"/>
        <end position="495"/>
    </location>
</feature>
<keyword evidence="7" id="KW-0238">DNA-binding</keyword>
<feature type="domain" description="C2H2-type" evidence="12">
    <location>
        <begin position="155"/>
        <end position="184"/>
    </location>
</feature>
<feature type="domain" description="C2H2-type" evidence="12">
    <location>
        <begin position="548"/>
        <end position="575"/>
    </location>
</feature>
<evidence type="ECO:0000256" key="4">
    <source>
        <dbReference type="ARBA" id="ARBA00022771"/>
    </source>
</evidence>
<dbReference type="PROSITE" id="PS50157">
    <property type="entry name" value="ZINC_FINGER_C2H2_2"/>
    <property type="match status" value="6"/>
</dbReference>
<dbReference type="GO" id="GO:0045944">
    <property type="term" value="P:positive regulation of transcription by RNA polymerase II"/>
    <property type="evidence" value="ECO:0007669"/>
    <property type="project" value="TreeGrafter"/>
</dbReference>
<dbReference type="OMA" id="CQHGEVP"/>
<dbReference type="SMART" id="SM00355">
    <property type="entry name" value="ZnF_C2H2"/>
    <property type="match status" value="10"/>
</dbReference>